<evidence type="ECO:0000313" key="2">
    <source>
        <dbReference type="EMBL" id="KZS14986.1"/>
    </source>
</evidence>
<gene>
    <name evidence="2" type="ORF">APZ42_019549</name>
</gene>
<comment type="caution">
    <text evidence="2">The sequence shown here is derived from an EMBL/GenBank/DDBJ whole genome shotgun (WGS) entry which is preliminary data.</text>
</comment>
<dbReference type="AlphaFoldDB" id="A0A162CNI2"/>
<feature type="region of interest" description="Disordered" evidence="1">
    <location>
        <begin position="1"/>
        <end position="20"/>
    </location>
</feature>
<keyword evidence="3" id="KW-1185">Reference proteome</keyword>
<reference evidence="2 3" key="1">
    <citation type="submission" date="2016-03" db="EMBL/GenBank/DDBJ databases">
        <title>EvidentialGene: Evidence-directed Construction of Genes on Genomes.</title>
        <authorList>
            <person name="Gilbert D.G."/>
            <person name="Choi J.-H."/>
            <person name="Mockaitis K."/>
            <person name="Colbourne J."/>
            <person name="Pfrender M."/>
        </authorList>
    </citation>
    <scope>NUCLEOTIDE SEQUENCE [LARGE SCALE GENOMIC DNA]</scope>
    <source>
        <strain evidence="2 3">Xinb3</strain>
        <tissue evidence="2">Complete organism</tissue>
    </source>
</reference>
<evidence type="ECO:0000256" key="1">
    <source>
        <dbReference type="SAM" id="MobiDB-lite"/>
    </source>
</evidence>
<evidence type="ECO:0000313" key="3">
    <source>
        <dbReference type="Proteomes" id="UP000076858"/>
    </source>
</evidence>
<proteinExistence type="predicted"/>
<sequence>MSHDFTTLRKDDDNNNNKIEKKSEKKKKIIIIKNEEDSQAQSGFNLQVVYVYVCAHVMFCFFESTE</sequence>
<protein>
    <submittedName>
        <fullName evidence="2">Uncharacterized protein</fullName>
    </submittedName>
</protein>
<accession>A0A162CNI2</accession>
<name>A0A162CNI2_9CRUS</name>
<dbReference type="EMBL" id="LRGB01000930">
    <property type="protein sequence ID" value="KZS14986.1"/>
    <property type="molecule type" value="Genomic_DNA"/>
</dbReference>
<dbReference type="Proteomes" id="UP000076858">
    <property type="component" value="Unassembled WGS sequence"/>
</dbReference>
<organism evidence="2 3">
    <name type="scientific">Daphnia magna</name>
    <dbReference type="NCBI Taxonomy" id="35525"/>
    <lineage>
        <taxon>Eukaryota</taxon>
        <taxon>Metazoa</taxon>
        <taxon>Ecdysozoa</taxon>
        <taxon>Arthropoda</taxon>
        <taxon>Crustacea</taxon>
        <taxon>Branchiopoda</taxon>
        <taxon>Diplostraca</taxon>
        <taxon>Cladocera</taxon>
        <taxon>Anomopoda</taxon>
        <taxon>Daphniidae</taxon>
        <taxon>Daphnia</taxon>
    </lineage>
</organism>